<evidence type="ECO:0000256" key="6">
    <source>
        <dbReference type="SAM" id="Phobius"/>
    </source>
</evidence>
<feature type="transmembrane region" description="Helical" evidence="6">
    <location>
        <begin position="297"/>
        <end position="317"/>
    </location>
</feature>
<evidence type="ECO:0000256" key="2">
    <source>
        <dbReference type="ARBA" id="ARBA00022475"/>
    </source>
</evidence>
<dbReference type="PANTHER" id="PTHR30250:SF11">
    <property type="entry name" value="O-ANTIGEN TRANSPORTER-RELATED"/>
    <property type="match status" value="1"/>
</dbReference>
<protein>
    <submittedName>
        <fullName evidence="7">Polysaccharide biosynthesis protein</fullName>
    </submittedName>
</protein>
<keyword evidence="2" id="KW-1003">Cell membrane</keyword>
<keyword evidence="5 6" id="KW-0472">Membrane</keyword>
<dbReference type="InterPro" id="IPR050833">
    <property type="entry name" value="Poly_Biosynth_Transport"/>
</dbReference>
<proteinExistence type="predicted"/>
<evidence type="ECO:0000256" key="5">
    <source>
        <dbReference type="ARBA" id="ARBA00023136"/>
    </source>
</evidence>
<feature type="transmembrane region" description="Helical" evidence="6">
    <location>
        <begin position="21"/>
        <end position="42"/>
    </location>
</feature>
<reference evidence="7" key="1">
    <citation type="submission" date="2016-03" db="EMBL/GenBank/DDBJ databases">
        <authorList>
            <person name="Ploux O."/>
        </authorList>
    </citation>
    <scope>NUCLEOTIDE SEQUENCE</scope>
    <source>
        <strain evidence="7">UC1</strain>
    </source>
</reference>
<feature type="transmembrane region" description="Helical" evidence="6">
    <location>
        <begin position="359"/>
        <end position="379"/>
    </location>
</feature>
<organism evidence="7">
    <name type="scientific">uncultured Microbacterium sp</name>
    <dbReference type="NCBI Taxonomy" id="191216"/>
    <lineage>
        <taxon>Bacteria</taxon>
        <taxon>Bacillati</taxon>
        <taxon>Actinomycetota</taxon>
        <taxon>Actinomycetes</taxon>
        <taxon>Micrococcales</taxon>
        <taxon>Microbacteriaceae</taxon>
        <taxon>Microbacterium</taxon>
        <taxon>environmental samples</taxon>
    </lineage>
</organism>
<dbReference type="GO" id="GO:0005886">
    <property type="term" value="C:plasma membrane"/>
    <property type="evidence" value="ECO:0007669"/>
    <property type="project" value="UniProtKB-SubCell"/>
</dbReference>
<keyword evidence="3 6" id="KW-0812">Transmembrane</keyword>
<dbReference type="Pfam" id="PF01943">
    <property type="entry name" value="Polysacc_synt"/>
    <property type="match status" value="1"/>
</dbReference>
<evidence type="ECO:0000256" key="4">
    <source>
        <dbReference type="ARBA" id="ARBA00022989"/>
    </source>
</evidence>
<feature type="transmembrane region" description="Helical" evidence="6">
    <location>
        <begin position="54"/>
        <end position="75"/>
    </location>
</feature>
<dbReference type="InterPro" id="IPR002797">
    <property type="entry name" value="Polysacc_synth"/>
</dbReference>
<feature type="transmembrane region" description="Helical" evidence="6">
    <location>
        <begin position="176"/>
        <end position="196"/>
    </location>
</feature>
<dbReference type="PANTHER" id="PTHR30250">
    <property type="entry name" value="PST FAMILY PREDICTED COLANIC ACID TRANSPORTER"/>
    <property type="match status" value="1"/>
</dbReference>
<evidence type="ECO:0000256" key="3">
    <source>
        <dbReference type="ARBA" id="ARBA00022692"/>
    </source>
</evidence>
<feature type="transmembrane region" description="Helical" evidence="6">
    <location>
        <begin position="87"/>
        <end position="108"/>
    </location>
</feature>
<gene>
    <name evidence="7" type="ORF">MIPYR_100064</name>
</gene>
<evidence type="ECO:0000256" key="1">
    <source>
        <dbReference type="ARBA" id="ARBA00004651"/>
    </source>
</evidence>
<dbReference type="EMBL" id="FLQR01000002">
    <property type="protein sequence ID" value="SBS71227.1"/>
    <property type="molecule type" value="Genomic_DNA"/>
</dbReference>
<feature type="transmembrane region" description="Helical" evidence="6">
    <location>
        <begin position="120"/>
        <end position="139"/>
    </location>
</feature>
<comment type="subcellular location">
    <subcellularLocation>
        <location evidence="1">Cell membrane</location>
        <topology evidence="1">Multi-pass membrane protein</topology>
    </subcellularLocation>
</comment>
<evidence type="ECO:0000313" key="7">
    <source>
        <dbReference type="EMBL" id="SBS71227.1"/>
    </source>
</evidence>
<feature type="transmembrane region" description="Helical" evidence="6">
    <location>
        <begin position="385"/>
        <end position="406"/>
    </location>
</feature>
<accession>A0A1Y5NXM0</accession>
<keyword evidence="4 6" id="KW-1133">Transmembrane helix</keyword>
<feature type="transmembrane region" description="Helical" evidence="6">
    <location>
        <begin position="329"/>
        <end position="347"/>
    </location>
</feature>
<dbReference type="AlphaFoldDB" id="A0A1Y5NXM0"/>
<dbReference type="RefSeq" id="WP_295574108.1">
    <property type="nucleotide sequence ID" value="NZ_FLQR01000002.1"/>
</dbReference>
<name>A0A1Y5NXM0_9MICO</name>
<sequence length="442" mass="45900">MSAARRRPSLADSMLTTLTGNAYPAVIALITGPIMAHALGVYGRGQVAAAAAPLSLVSTLVTFGIPEAVTFAVAANPRLARAAAKRASAILFATGAVGMALIWLASSWLSGGDATTTELVVLASMAVIPTLFIGLLRGLASAAQQWRMVALERGSAATIRLIVILSLWIAGALTPLSATIVLSVMPILGAAIYIGLPRAMRSRYAPDPVSDDTPARTGGLLSYGGRIWLGSISGILLSRIDQTLMTALSGSYALGLYAIAVTVSELPLIINSAVRDVTFATDAARPDDSRLTASARVSFLACIVAGVLIGCTMPFWIPWLFGADFAEAVPVAAVLIAAVVLGTPGSIGSAGLSARGRPGLRSISLLLAAVVNLVLLLILTPPLGAMGAAIATFVGNVTAANANILFLKRIAGTRVRDFYLIRGSDFRLLRDFASRKLRRRRS</sequence>